<feature type="compositionally biased region" description="Basic residues" evidence="1">
    <location>
        <begin position="59"/>
        <end position="79"/>
    </location>
</feature>
<reference evidence="2 3" key="1">
    <citation type="submission" date="2024-09" db="EMBL/GenBank/DDBJ databases">
        <authorList>
            <person name="Sun Q."/>
            <person name="Mori K."/>
        </authorList>
    </citation>
    <scope>NUCLEOTIDE SEQUENCE [LARGE SCALE GENOMIC DNA]</scope>
    <source>
        <strain evidence="2 3">CCM 7609</strain>
    </source>
</reference>
<sequence>MTGAPADVAAVSCAVVVSGVSLIAHAHKIPLPARIRDRRSPVRPGPRPPARATVPDRPFHRRAGCPGRCRGRRTWGSRS</sequence>
<keyword evidence="3" id="KW-1185">Reference proteome</keyword>
<proteinExistence type="predicted"/>
<organism evidence="2 3">
    <name type="scientific">Citricoccus parietis</name>
    <dbReference type="NCBI Taxonomy" id="592307"/>
    <lineage>
        <taxon>Bacteria</taxon>
        <taxon>Bacillati</taxon>
        <taxon>Actinomycetota</taxon>
        <taxon>Actinomycetes</taxon>
        <taxon>Micrococcales</taxon>
        <taxon>Micrococcaceae</taxon>
        <taxon>Citricoccus</taxon>
    </lineage>
</organism>
<accession>A0ABV5FTD4</accession>
<feature type="region of interest" description="Disordered" evidence="1">
    <location>
        <begin position="34"/>
        <end position="79"/>
    </location>
</feature>
<comment type="caution">
    <text evidence="2">The sequence shown here is derived from an EMBL/GenBank/DDBJ whole genome shotgun (WGS) entry which is preliminary data.</text>
</comment>
<evidence type="ECO:0000313" key="2">
    <source>
        <dbReference type="EMBL" id="MFB9069944.1"/>
    </source>
</evidence>
<gene>
    <name evidence="2" type="ORF">ACFFX0_01530</name>
</gene>
<evidence type="ECO:0000256" key="1">
    <source>
        <dbReference type="SAM" id="MobiDB-lite"/>
    </source>
</evidence>
<dbReference type="Proteomes" id="UP001589575">
    <property type="component" value="Unassembled WGS sequence"/>
</dbReference>
<name>A0ABV5FTD4_9MICC</name>
<protein>
    <submittedName>
        <fullName evidence="2">Uncharacterized protein</fullName>
    </submittedName>
</protein>
<evidence type="ECO:0000313" key="3">
    <source>
        <dbReference type="Proteomes" id="UP001589575"/>
    </source>
</evidence>
<dbReference type="EMBL" id="JBHMFI010000001">
    <property type="protein sequence ID" value="MFB9069944.1"/>
    <property type="molecule type" value="Genomic_DNA"/>
</dbReference>